<comment type="caution">
    <text evidence="7">Lacks conserved residue(s) required for the propagation of feature annotation.</text>
</comment>
<proteinExistence type="inferred from homology"/>
<evidence type="ECO:0000313" key="10">
    <source>
        <dbReference type="Proteomes" id="UP000284407"/>
    </source>
</evidence>
<accession>A0A420DQN8</accession>
<evidence type="ECO:0000256" key="6">
    <source>
        <dbReference type="ARBA" id="ARBA00023141"/>
    </source>
</evidence>
<dbReference type="EC" id="2.7.1.71" evidence="7"/>
<dbReference type="CDD" id="cd00093">
    <property type="entry name" value="HTH_XRE"/>
    <property type="match status" value="1"/>
</dbReference>
<feature type="domain" description="HTH cro/C1-type" evidence="8">
    <location>
        <begin position="25"/>
        <end position="79"/>
    </location>
</feature>
<name>A0A420DQN8_9RHOB</name>
<comment type="caution">
    <text evidence="9">The sequence shown here is derived from an EMBL/GenBank/DDBJ whole genome shotgun (WGS) entry which is preliminary data.</text>
</comment>
<dbReference type="STRING" id="1443111.Z949_3206"/>
<comment type="pathway">
    <text evidence="7">Metabolic intermediate biosynthesis; chorismate biosynthesis; chorismate from D-erythrose 4-phosphate and phosphoenolpyruvate: step 5/7.</text>
</comment>
<organism evidence="9 10">
    <name type="scientific">Sulfitobacter guttiformis</name>
    <dbReference type="NCBI Taxonomy" id="74349"/>
    <lineage>
        <taxon>Bacteria</taxon>
        <taxon>Pseudomonadati</taxon>
        <taxon>Pseudomonadota</taxon>
        <taxon>Alphaproteobacteria</taxon>
        <taxon>Rhodobacterales</taxon>
        <taxon>Roseobacteraceae</taxon>
        <taxon>Sulfitobacter</taxon>
    </lineage>
</organism>
<dbReference type="InterPro" id="IPR000623">
    <property type="entry name" value="Shikimate_kinase/TSH1"/>
</dbReference>
<feature type="binding site" evidence="7">
    <location>
        <position position="136"/>
    </location>
    <ligand>
        <name>Mg(2+)</name>
        <dbReference type="ChEBI" id="CHEBI:18420"/>
    </ligand>
</feature>
<sequence length="297" mass="32832">MSNSEVPQNTDDPRHALISRVARRVREVRKQKGMPRRVVSELSGVSPRYLAQLEAGEGNISIALLERVARALGMPMEVLIARNICVDPEAQRIAQLFEKAPDDIRAAIKDLLQVDKSASLRAGRICLMGLRGAGKTTLGRNVAKAFDLPFIELSSMVEDDTGIPLAEVLSLYGPEGFRRLEAEALERVIKRTGPFILSVSGGLVEQEAPFARLLSRCYTIWLQTSPAEHVARVRPQGAMQLAGDDEQQAVAKIKSLVDMRTPLYERAHAQLDTTRTSAQKSVRDLVSLITQMKFLTH</sequence>
<keyword evidence="6 7" id="KW-0057">Aromatic amino acid biosynthesis</keyword>
<keyword evidence="4 7" id="KW-0418">Kinase</keyword>
<protein>
    <recommendedName>
        <fullName evidence="7">Shikimate kinase</fullName>
        <shortName evidence="7">SK</shortName>
        <ecNumber evidence="7">2.7.1.71</ecNumber>
    </recommendedName>
</protein>
<dbReference type="GO" id="GO:0004765">
    <property type="term" value="F:shikimate kinase activity"/>
    <property type="evidence" value="ECO:0007669"/>
    <property type="project" value="UniProtKB-UniRule"/>
</dbReference>
<comment type="function">
    <text evidence="7">Catalyzes the specific phosphorylation of the 3-hydroxyl group of shikimic acid using ATP as a cosubstrate.</text>
</comment>
<comment type="subunit">
    <text evidence="7">Monomer.</text>
</comment>
<dbReference type="AlphaFoldDB" id="A0A420DQN8"/>
<dbReference type="InterPro" id="IPR027417">
    <property type="entry name" value="P-loop_NTPase"/>
</dbReference>
<dbReference type="GO" id="GO:0009073">
    <property type="term" value="P:aromatic amino acid family biosynthetic process"/>
    <property type="evidence" value="ECO:0007669"/>
    <property type="project" value="UniProtKB-KW"/>
</dbReference>
<dbReference type="GO" id="GO:0005524">
    <property type="term" value="F:ATP binding"/>
    <property type="evidence" value="ECO:0007669"/>
    <property type="project" value="UniProtKB-UniRule"/>
</dbReference>
<evidence type="ECO:0000256" key="3">
    <source>
        <dbReference type="ARBA" id="ARBA00022741"/>
    </source>
</evidence>
<dbReference type="InterPro" id="IPR031322">
    <property type="entry name" value="Shikimate/glucono_kinase"/>
</dbReference>
<dbReference type="OrthoDB" id="9800332at2"/>
<keyword evidence="3 7" id="KW-0547">Nucleotide-binding</keyword>
<dbReference type="SUPFAM" id="SSF47413">
    <property type="entry name" value="lambda repressor-like DNA-binding domains"/>
    <property type="match status" value="1"/>
</dbReference>
<gene>
    <name evidence="7" type="primary">aroK</name>
    <name evidence="9" type="ORF">C8N30_1199</name>
</gene>
<feature type="binding site" evidence="7">
    <location>
        <begin position="132"/>
        <end position="137"/>
    </location>
    <ligand>
        <name>ATP</name>
        <dbReference type="ChEBI" id="CHEBI:30616"/>
    </ligand>
</feature>
<comment type="cofactor">
    <cofactor evidence="7">
        <name>Mg(2+)</name>
        <dbReference type="ChEBI" id="CHEBI:18420"/>
    </cofactor>
    <text evidence="7">Binds 1 Mg(2+) ion per subunit.</text>
</comment>
<comment type="subcellular location">
    <subcellularLocation>
        <location evidence="7">Cytoplasm</location>
    </subcellularLocation>
</comment>
<dbReference type="SUPFAM" id="SSF52540">
    <property type="entry name" value="P-loop containing nucleoside triphosphate hydrolases"/>
    <property type="match status" value="1"/>
</dbReference>
<evidence type="ECO:0000256" key="1">
    <source>
        <dbReference type="ARBA" id="ARBA00022605"/>
    </source>
</evidence>
<dbReference type="GO" id="GO:0009423">
    <property type="term" value="P:chorismate biosynthetic process"/>
    <property type="evidence" value="ECO:0007669"/>
    <property type="project" value="UniProtKB-UniRule"/>
</dbReference>
<dbReference type="GO" id="GO:0000287">
    <property type="term" value="F:magnesium ion binding"/>
    <property type="evidence" value="ECO:0007669"/>
    <property type="project" value="UniProtKB-UniRule"/>
</dbReference>
<dbReference type="NCBIfam" id="NF006015">
    <property type="entry name" value="PRK08154.1"/>
    <property type="match status" value="1"/>
</dbReference>
<evidence type="ECO:0000256" key="4">
    <source>
        <dbReference type="ARBA" id="ARBA00022777"/>
    </source>
</evidence>
<dbReference type="Pfam" id="PF01202">
    <property type="entry name" value="SKI"/>
    <property type="match status" value="1"/>
</dbReference>
<dbReference type="Proteomes" id="UP000284407">
    <property type="component" value="Unassembled WGS sequence"/>
</dbReference>
<evidence type="ECO:0000256" key="7">
    <source>
        <dbReference type="HAMAP-Rule" id="MF_00109"/>
    </source>
</evidence>
<dbReference type="CDD" id="cd00464">
    <property type="entry name" value="SK"/>
    <property type="match status" value="1"/>
</dbReference>
<dbReference type="PROSITE" id="PS50943">
    <property type="entry name" value="HTH_CROC1"/>
    <property type="match status" value="1"/>
</dbReference>
<dbReference type="RefSeq" id="WP_025063569.1">
    <property type="nucleotide sequence ID" value="NZ_RAQK01000001.1"/>
</dbReference>
<dbReference type="SMART" id="SM00530">
    <property type="entry name" value="HTH_XRE"/>
    <property type="match status" value="1"/>
</dbReference>
<evidence type="ECO:0000256" key="5">
    <source>
        <dbReference type="ARBA" id="ARBA00022840"/>
    </source>
</evidence>
<dbReference type="Gene3D" id="1.10.260.40">
    <property type="entry name" value="lambda repressor-like DNA-binding domains"/>
    <property type="match status" value="1"/>
</dbReference>
<comment type="similarity">
    <text evidence="7">Belongs to the shikimate kinase family.</text>
</comment>
<dbReference type="InterPro" id="IPR010982">
    <property type="entry name" value="Lambda_DNA-bd_dom_sf"/>
</dbReference>
<dbReference type="GO" id="GO:0003677">
    <property type="term" value="F:DNA binding"/>
    <property type="evidence" value="ECO:0007669"/>
    <property type="project" value="InterPro"/>
</dbReference>
<dbReference type="GO" id="GO:0005829">
    <property type="term" value="C:cytosol"/>
    <property type="evidence" value="ECO:0007669"/>
    <property type="project" value="TreeGrafter"/>
</dbReference>
<reference evidence="9 10" key="1">
    <citation type="submission" date="2018-09" db="EMBL/GenBank/DDBJ databases">
        <title>Genomic Encyclopedia of Archaeal and Bacterial Type Strains, Phase II (KMG-II): from individual species to whole genera.</title>
        <authorList>
            <person name="Goeker M."/>
        </authorList>
    </citation>
    <scope>NUCLEOTIDE SEQUENCE [LARGE SCALE GENOMIC DNA]</scope>
    <source>
        <strain evidence="9 10">DSM 11458</strain>
    </source>
</reference>
<dbReference type="GO" id="GO:0008652">
    <property type="term" value="P:amino acid biosynthetic process"/>
    <property type="evidence" value="ECO:0007669"/>
    <property type="project" value="UniProtKB-KW"/>
</dbReference>
<dbReference type="InterPro" id="IPR001387">
    <property type="entry name" value="Cro/C1-type_HTH"/>
</dbReference>
<evidence type="ECO:0000256" key="2">
    <source>
        <dbReference type="ARBA" id="ARBA00022679"/>
    </source>
</evidence>
<keyword evidence="7" id="KW-0963">Cytoplasm</keyword>
<keyword evidence="5 7" id="KW-0067">ATP-binding</keyword>
<comment type="catalytic activity">
    <reaction evidence="7">
        <text>shikimate + ATP = 3-phosphoshikimate + ADP + H(+)</text>
        <dbReference type="Rhea" id="RHEA:13121"/>
        <dbReference type="ChEBI" id="CHEBI:15378"/>
        <dbReference type="ChEBI" id="CHEBI:30616"/>
        <dbReference type="ChEBI" id="CHEBI:36208"/>
        <dbReference type="ChEBI" id="CHEBI:145989"/>
        <dbReference type="ChEBI" id="CHEBI:456216"/>
        <dbReference type="EC" id="2.7.1.71"/>
    </reaction>
</comment>
<keyword evidence="7" id="KW-0460">Magnesium</keyword>
<dbReference type="PANTHER" id="PTHR21087:SF16">
    <property type="entry name" value="SHIKIMATE KINASE 1, CHLOROPLASTIC"/>
    <property type="match status" value="1"/>
</dbReference>
<dbReference type="PRINTS" id="PR01100">
    <property type="entry name" value="SHIKIMTKNASE"/>
</dbReference>
<feature type="binding site" evidence="7">
    <location>
        <position position="201"/>
    </location>
    <ligand>
        <name>substrate</name>
    </ligand>
</feature>
<keyword evidence="1 7" id="KW-0028">Amino-acid biosynthesis</keyword>
<keyword evidence="10" id="KW-1185">Reference proteome</keyword>
<feature type="binding site" evidence="7">
    <location>
        <position position="178"/>
    </location>
    <ligand>
        <name>substrate</name>
    </ligand>
</feature>
<dbReference type="UniPathway" id="UPA00053">
    <property type="reaction ID" value="UER00088"/>
</dbReference>
<dbReference type="Pfam" id="PF01381">
    <property type="entry name" value="HTH_3"/>
    <property type="match status" value="1"/>
</dbReference>
<dbReference type="Gene3D" id="3.40.50.300">
    <property type="entry name" value="P-loop containing nucleotide triphosphate hydrolases"/>
    <property type="match status" value="1"/>
</dbReference>
<keyword evidence="7" id="KW-0479">Metal-binding</keyword>
<feature type="binding site" evidence="7">
    <location>
        <position position="260"/>
    </location>
    <ligand>
        <name>substrate</name>
    </ligand>
</feature>
<dbReference type="PANTHER" id="PTHR21087">
    <property type="entry name" value="SHIKIMATE KINASE"/>
    <property type="match status" value="1"/>
</dbReference>
<dbReference type="HAMAP" id="MF_00109">
    <property type="entry name" value="Shikimate_kinase"/>
    <property type="match status" value="1"/>
</dbReference>
<evidence type="ECO:0000313" key="9">
    <source>
        <dbReference type="EMBL" id="RKE96634.1"/>
    </source>
</evidence>
<evidence type="ECO:0000259" key="8">
    <source>
        <dbReference type="PROSITE" id="PS50943"/>
    </source>
</evidence>
<dbReference type="EMBL" id="RAQK01000001">
    <property type="protein sequence ID" value="RKE96634.1"/>
    <property type="molecule type" value="Genomic_DNA"/>
</dbReference>
<keyword evidence="2 7" id="KW-0808">Transferase</keyword>